<name>A0A0A8YND3_ARUDO</name>
<dbReference type="AlphaFoldDB" id="A0A0A8YND3"/>
<organism evidence="1">
    <name type="scientific">Arundo donax</name>
    <name type="common">Giant reed</name>
    <name type="synonym">Donax arundinaceus</name>
    <dbReference type="NCBI Taxonomy" id="35708"/>
    <lineage>
        <taxon>Eukaryota</taxon>
        <taxon>Viridiplantae</taxon>
        <taxon>Streptophyta</taxon>
        <taxon>Embryophyta</taxon>
        <taxon>Tracheophyta</taxon>
        <taxon>Spermatophyta</taxon>
        <taxon>Magnoliopsida</taxon>
        <taxon>Liliopsida</taxon>
        <taxon>Poales</taxon>
        <taxon>Poaceae</taxon>
        <taxon>PACMAD clade</taxon>
        <taxon>Arundinoideae</taxon>
        <taxon>Arundineae</taxon>
        <taxon>Arundo</taxon>
    </lineage>
</organism>
<sequence>MLLKTRSLHYINAQDNLPKKNQHYTHKSIVSPVSISDAPIKTKQNNTVGFTHNVQVRIHKVLTRPSTSDQCAVFKNGGNDTKEVITYSHWELHRTKIISNYSASNKQAHQTPHHS</sequence>
<dbReference type="EMBL" id="GBRH01270692">
    <property type="protein sequence ID" value="JAD27203.1"/>
    <property type="molecule type" value="Transcribed_RNA"/>
</dbReference>
<evidence type="ECO:0000313" key="1">
    <source>
        <dbReference type="EMBL" id="JAD27203.1"/>
    </source>
</evidence>
<proteinExistence type="predicted"/>
<reference evidence="1" key="2">
    <citation type="journal article" date="2015" name="Data Brief">
        <title>Shoot transcriptome of the giant reed, Arundo donax.</title>
        <authorList>
            <person name="Barrero R.A."/>
            <person name="Guerrero F.D."/>
            <person name="Moolhuijzen P."/>
            <person name="Goolsby J.A."/>
            <person name="Tidwell J."/>
            <person name="Bellgard S.E."/>
            <person name="Bellgard M.I."/>
        </authorList>
    </citation>
    <scope>NUCLEOTIDE SEQUENCE</scope>
    <source>
        <tissue evidence="1">Shoot tissue taken approximately 20 cm above the soil surface</tissue>
    </source>
</reference>
<protein>
    <submittedName>
        <fullName evidence="1">Uncharacterized protein</fullName>
    </submittedName>
</protein>
<reference evidence="1" key="1">
    <citation type="submission" date="2014-09" db="EMBL/GenBank/DDBJ databases">
        <authorList>
            <person name="Magalhaes I.L.F."/>
            <person name="Oliveira U."/>
            <person name="Santos F.R."/>
            <person name="Vidigal T.H.D.A."/>
            <person name="Brescovit A.D."/>
            <person name="Santos A.J."/>
        </authorList>
    </citation>
    <scope>NUCLEOTIDE SEQUENCE</scope>
    <source>
        <tissue evidence="1">Shoot tissue taken approximately 20 cm above the soil surface</tissue>
    </source>
</reference>
<accession>A0A0A8YND3</accession>